<evidence type="ECO:0000313" key="2">
    <source>
        <dbReference type="EMBL" id="KAJ5066341.1"/>
    </source>
</evidence>
<dbReference type="Pfam" id="PF11626">
    <property type="entry name" value="Rap1_C"/>
    <property type="match status" value="1"/>
</dbReference>
<evidence type="ECO:0000259" key="1">
    <source>
        <dbReference type="Pfam" id="PF11626"/>
    </source>
</evidence>
<dbReference type="InterPro" id="IPR021661">
    <property type="entry name" value="Rap1_C"/>
</dbReference>
<accession>A0A9Q0R4V3</accession>
<dbReference type="AlphaFoldDB" id="A0A9Q0R4V3"/>
<protein>
    <submittedName>
        <fullName evidence="2">Telomere repeat-binding factor 2-interacting protein</fullName>
    </submittedName>
</protein>
<dbReference type="EMBL" id="JAPDFW010000146">
    <property type="protein sequence ID" value="KAJ5066341.1"/>
    <property type="molecule type" value="Genomic_DNA"/>
</dbReference>
<proteinExistence type="predicted"/>
<sequence>MKINIQLEYSENKTNTLDLSNSETKSENRTQILTFFLDLVRLLGIPSEVGVYCLFVTSCQIDSALKLLFNQAEPKDIWTTADDIYLHAHPDKLDQLIESKGEKNVRNRIHFLSEFKKNEKEK</sequence>
<keyword evidence="3" id="KW-1185">Reference proteome</keyword>
<dbReference type="Proteomes" id="UP001149090">
    <property type="component" value="Unassembled WGS sequence"/>
</dbReference>
<feature type="domain" description="TRF2-interacting telomeric protein/Rap1 C-terminal" evidence="1">
    <location>
        <begin position="44"/>
        <end position="112"/>
    </location>
</feature>
<gene>
    <name evidence="2" type="ORF">M0811_13720</name>
</gene>
<reference evidence="2" key="1">
    <citation type="submission" date="2022-10" db="EMBL/GenBank/DDBJ databases">
        <title>Novel sulphate-reducing endosymbionts in the free-living metamonad Anaeramoeba.</title>
        <authorList>
            <person name="Jerlstrom-Hultqvist J."/>
            <person name="Cepicka I."/>
            <person name="Gallot-Lavallee L."/>
            <person name="Salas-Leiva D."/>
            <person name="Curtis B.A."/>
            <person name="Zahonova K."/>
            <person name="Pipaliya S."/>
            <person name="Dacks J."/>
            <person name="Roger A.J."/>
        </authorList>
    </citation>
    <scope>NUCLEOTIDE SEQUENCE</scope>
    <source>
        <strain evidence="2">BMAN</strain>
    </source>
</reference>
<organism evidence="2 3">
    <name type="scientific">Anaeramoeba ignava</name>
    <name type="common">Anaerobic marine amoeba</name>
    <dbReference type="NCBI Taxonomy" id="1746090"/>
    <lineage>
        <taxon>Eukaryota</taxon>
        <taxon>Metamonada</taxon>
        <taxon>Anaeramoebidae</taxon>
        <taxon>Anaeramoeba</taxon>
    </lineage>
</organism>
<name>A0A9Q0R4V3_ANAIG</name>
<evidence type="ECO:0000313" key="3">
    <source>
        <dbReference type="Proteomes" id="UP001149090"/>
    </source>
</evidence>
<comment type="caution">
    <text evidence="2">The sequence shown here is derived from an EMBL/GenBank/DDBJ whole genome shotgun (WGS) entry which is preliminary data.</text>
</comment>